<dbReference type="Pfam" id="PF02458">
    <property type="entry name" value="Transferase"/>
    <property type="match status" value="1"/>
</dbReference>
<dbReference type="PANTHER" id="PTHR31642:SF324">
    <property type="entry name" value="SPERMIDINE HYDROXYCINNAMOYL TRANSFERASE"/>
    <property type="match status" value="1"/>
</dbReference>
<keyword evidence="4" id="KW-1185">Reference proteome</keyword>
<dbReference type="AlphaFoldDB" id="A0A2P5AFW5"/>
<dbReference type="InterPro" id="IPR050317">
    <property type="entry name" value="Plant_Fungal_Acyltransferase"/>
</dbReference>
<dbReference type="STRING" id="3476.A0A2P5AFW5"/>
<name>A0A2P5AFW5_PARAD</name>
<reference evidence="4" key="1">
    <citation type="submission" date="2016-06" db="EMBL/GenBank/DDBJ databases">
        <title>Parallel loss of symbiosis genes in relatives of nitrogen-fixing non-legume Parasponia.</title>
        <authorList>
            <person name="Van Velzen R."/>
            <person name="Holmer R."/>
            <person name="Bu F."/>
            <person name="Rutten L."/>
            <person name="Van Zeijl A."/>
            <person name="Liu W."/>
            <person name="Santuari L."/>
            <person name="Cao Q."/>
            <person name="Sharma T."/>
            <person name="Shen D."/>
            <person name="Roswanjaya Y."/>
            <person name="Wardhani T."/>
            <person name="Kalhor M.S."/>
            <person name="Jansen J."/>
            <person name="Van den Hoogen J."/>
            <person name="Gungor B."/>
            <person name="Hartog M."/>
            <person name="Hontelez J."/>
            <person name="Verver J."/>
            <person name="Yang W.-C."/>
            <person name="Schijlen E."/>
            <person name="Repin R."/>
            <person name="Schilthuizen M."/>
            <person name="Schranz E."/>
            <person name="Heidstra R."/>
            <person name="Miyata K."/>
            <person name="Fedorova E."/>
            <person name="Kohlen W."/>
            <person name="Bisseling T."/>
            <person name="Smit S."/>
            <person name="Geurts R."/>
        </authorList>
    </citation>
    <scope>NUCLEOTIDE SEQUENCE [LARGE SCALE GENOMIC DNA]</scope>
    <source>
        <strain evidence="4">cv. WU1-14</strain>
    </source>
</reference>
<comment type="caution">
    <text evidence="3">The sequence shown here is derived from an EMBL/GenBank/DDBJ whole genome shotgun (WGS) entry which is preliminary data.</text>
</comment>
<accession>A0A2P5AFW5</accession>
<dbReference type="GO" id="GO:0016747">
    <property type="term" value="F:acyltransferase activity, transferring groups other than amino-acyl groups"/>
    <property type="evidence" value="ECO:0007669"/>
    <property type="project" value="TreeGrafter"/>
</dbReference>
<evidence type="ECO:0000256" key="1">
    <source>
        <dbReference type="ARBA" id="ARBA00009861"/>
    </source>
</evidence>
<protein>
    <submittedName>
        <fullName evidence="3">Transferase</fullName>
    </submittedName>
</protein>
<sequence length="470" mass="52144">MAAIMRLNRCTTVKPSAPTWEGCLPLSEIDLVGSMKHIPTISFYPPPSQNWLTSDDTVSNLLKKSLSQALVHFYPLAGRLRWISGSSAAGGGRLELDCNSKGVEFIEAESESKLDDFGGVLTPVTEYHNLFPTGDYSLPIHDIPVMLVQLTRFSCGGISLGLAIAHAVCDGQSAFHFVSEWASLTRSEPVKTTPYLDRKVLGAGELASAPLHDDPTGYYLPELLPDNDHDRHHEVKSDNSEQKSTVETIMLRLRKDDLEKLRKKAKDSGENPPNRSYTRFEVVAAHVWRCACKARKLRAEQPTSLGVCVDTRNRVTPPLPKGYFGCGAFDLTVTGFSGELVSKPLANVACKIREKVKQVTNDFVWSAVDYLKTQPDLTMFRSDSLELCEAPTPKFYYENPNIGAVSWLTLPLYGHDFGWGKEIYMVPGEIEPESSFFIPDPRGDGSIIVALCLQTAHVDSFKKHFYNDIV</sequence>
<evidence type="ECO:0000313" key="4">
    <source>
        <dbReference type="Proteomes" id="UP000237105"/>
    </source>
</evidence>
<feature type="compositionally biased region" description="Basic and acidic residues" evidence="2">
    <location>
        <begin position="226"/>
        <end position="241"/>
    </location>
</feature>
<comment type="similarity">
    <text evidence="1">Belongs to the plant acyltransferase family.</text>
</comment>
<dbReference type="Proteomes" id="UP000237105">
    <property type="component" value="Unassembled WGS sequence"/>
</dbReference>
<organism evidence="3 4">
    <name type="scientific">Parasponia andersonii</name>
    <name type="common">Sponia andersonii</name>
    <dbReference type="NCBI Taxonomy" id="3476"/>
    <lineage>
        <taxon>Eukaryota</taxon>
        <taxon>Viridiplantae</taxon>
        <taxon>Streptophyta</taxon>
        <taxon>Embryophyta</taxon>
        <taxon>Tracheophyta</taxon>
        <taxon>Spermatophyta</taxon>
        <taxon>Magnoliopsida</taxon>
        <taxon>eudicotyledons</taxon>
        <taxon>Gunneridae</taxon>
        <taxon>Pentapetalae</taxon>
        <taxon>rosids</taxon>
        <taxon>fabids</taxon>
        <taxon>Rosales</taxon>
        <taxon>Cannabaceae</taxon>
        <taxon>Parasponia</taxon>
    </lineage>
</organism>
<dbReference type="OrthoDB" id="1862401at2759"/>
<dbReference type="InterPro" id="IPR023213">
    <property type="entry name" value="CAT-like_dom_sf"/>
</dbReference>
<keyword evidence="3" id="KW-0808">Transferase</keyword>
<dbReference type="PANTHER" id="PTHR31642">
    <property type="entry name" value="TRICHOTHECENE 3-O-ACETYLTRANSFERASE"/>
    <property type="match status" value="1"/>
</dbReference>
<proteinExistence type="inferred from homology"/>
<dbReference type="EMBL" id="JXTB01000612">
    <property type="protein sequence ID" value="PON35437.1"/>
    <property type="molecule type" value="Genomic_DNA"/>
</dbReference>
<dbReference type="Gene3D" id="3.30.559.10">
    <property type="entry name" value="Chloramphenicol acetyltransferase-like domain"/>
    <property type="match status" value="2"/>
</dbReference>
<evidence type="ECO:0000256" key="2">
    <source>
        <dbReference type="SAM" id="MobiDB-lite"/>
    </source>
</evidence>
<evidence type="ECO:0000313" key="3">
    <source>
        <dbReference type="EMBL" id="PON35437.1"/>
    </source>
</evidence>
<feature type="region of interest" description="Disordered" evidence="2">
    <location>
        <begin position="219"/>
        <end position="246"/>
    </location>
</feature>
<gene>
    <name evidence="3" type="ORF">PanWU01x14_336310</name>
</gene>